<dbReference type="eggNOG" id="arCOG08113">
    <property type="taxonomic scope" value="Archaea"/>
</dbReference>
<gene>
    <name evidence="1" type="ORF">C476_08593</name>
</gene>
<evidence type="ECO:0000313" key="1">
    <source>
        <dbReference type="EMBL" id="ELZ21214.1"/>
    </source>
</evidence>
<dbReference type="Proteomes" id="UP000011615">
    <property type="component" value="Unassembled WGS sequence"/>
</dbReference>
<dbReference type="AlphaFoldDB" id="M0CH57"/>
<dbReference type="OrthoDB" id="197823at2157"/>
<dbReference type="SUPFAM" id="SSF50974">
    <property type="entry name" value="Nitrous oxide reductase, N-terminal domain"/>
    <property type="match status" value="1"/>
</dbReference>
<dbReference type="Gene3D" id="2.130.10.10">
    <property type="entry name" value="YVTN repeat-like/Quinoprotein amine dehydrogenase"/>
    <property type="match status" value="1"/>
</dbReference>
<dbReference type="CDD" id="cd15482">
    <property type="entry name" value="Sialidase_non-viral"/>
    <property type="match status" value="1"/>
</dbReference>
<keyword evidence="1" id="KW-0378">Hydrolase</keyword>
<reference evidence="1 2" key="1">
    <citation type="journal article" date="2014" name="PLoS Genet.">
        <title>Phylogenetically driven sequencing of extremely halophilic archaea reveals strategies for static and dynamic osmo-response.</title>
        <authorList>
            <person name="Becker E.A."/>
            <person name="Seitzer P.M."/>
            <person name="Tritt A."/>
            <person name="Larsen D."/>
            <person name="Krusor M."/>
            <person name="Yao A.I."/>
            <person name="Wu D."/>
            <person name="Madern D."/>
            <person name="Eisen J.A."/>
            <person name="Darling A.E."/>
            <person name="Facciotti M.T."/>
        </authorList>
    </citation>
    <scope>NUCLEOTIDE SEQUENCE [LARGE SCALE GENOMIC DNA]</scope>
    <source>
        <strain evidence="1 2">JCM 13563</strain>
    </source>
</reference>
<protein>
    <submittedName>
        <fullName evidence="1">Glycosyl hydrolase BNR repeat-containing protein</fullName>
    </submittedName>
</protein>
<comment type="caution">
    <text evidence="1">The sequence shown here is derived from an EMBL/GenBank/DDBJ whole genome shotgun (WGS) entry which is preliminary data.</text>
</comment>
<organism evidence="1 2">
    <name type="scientific">Natrinema limicola JCM 13563</name>
    <dbReference type="NCBI Taxonomy" id="1230457"/>
    <lineage>
        <taxon>Archaea</taxon>
        <taxon>Methanobacteriati</taxon>
        <taxon>Methanobacteriota</taxon>
        <taxon>Stenosarchaea group</taxon>
        <taxon>Halobacteria</taxon>
        <taxon>Halobacteriales</taxon>
        <taxon>Natrialbaceae</taxon>
        <taxon>Natrinema</taxon>
    </lineage>
</organism>
<name>M0CH57_9EURY</name>
<dbReference type="InterPro" id="IPR015943">
    <property type="entry name" value="WD40/YVTN_repeat-like_dom_sf"/>
</dbReference>
<accession>M0CH57</accession>
<evidence type="ECO:0000313" key="2">
    <source>
        <dbReference type="Proteomes" id="UP000011615"/>
    </source>
</evidence>
<dbReference type="SUPFAM" id="SSF110296">
    <property type="entry name" value="Oligoxyloglucan reducing end-specific cellobiohydrolase"/>
    <property type="match status" value="1"/>
</dbReference>
<proteinExistence type="predicted"/>
<dbReference type="InterPro" id="IPR011045">
    <property type="entry name" value="N2O_reductase_N"/>
</dbReference>
<sequence>MKLQTIHDGRVLATNDRSIYIESAEGERMTRIGQLPGPPSAGLNHRLKTTAPYRTLVTTVTGRFPAVNIWSIDKTTLLASVDRWMFRSSDNGRNWSVVSTLPDSSPPMGVLPSAVSVTDESIYLGEYPLDGDQTSRVLVSNDGGKTWTTAATLPNVRHIHAVQTDPYTDDIWITTGDRDEECLIGRLQDGTIEIVGSGDQSWRAVELAFTPTAVLWGVDSVYTEQKPIRALSRAQFDTVDPEPETVHEVSSSVYYAETIAVDGEQWVLFSTAMESGTDGTGPDTQTVHSDGATVVAASSSSEFTDWYELATYRKRTTPADRWNPRGYVPTANAYVFLASDPERGVFINPYNTDRDDGIVRPVPTRAFAAHS</sequence>
<keyword evidence="2" id="KW-1185">Reference proteome</keyword>
<dbReference type="PATRIC" id="fig|1230457.4.peg.1727"/>
<dbReference type="EMBL" id="AOIT01000034">
    <property type="protein sequence ID" value="ELZ21214.1"/>
    <property type="molecule type" value="Genomic_DNA"/>
</dbReference>
<dbReference type="GO" id="GO:0016787">
    <property type="term" value="F:hydrolase activity"/>
    <property type="evidence" value="ECO:0007669"/>
    <property type="project" value="UniProtKB-KW"/>
</dbReference>